<protein>
    <recommendedName>
        <fullName evidence="4">PH (Pleckstrin Homology) domain-containing protein</fullName>
    </recommendedName>
</protein>
<evidence type="ECO:0000256" key="1">
    <source>
        <dbReference type="SAM" id="Phobius"/>
    </source>
</evidence>
<keyword evidence="1" id="KW-1133">Transmembrane helix</keyword>
<feature type="transmembrane region" description="Helical" evidence="1">
    <location>
        <begin position="31"/>
        <end position="50"/>
    </location>
</feature>
<evidence type="ECO:0008006" key="4">
    <source>
        <dbReference type="Google" id="ProtNLM"/>
    </source>
</evidence>
<dbReference type="Proteomes" id="UP000295388">
    <property type="component" value="Unassembled WGS sequence"/>
</dbReference>
<organism evidence="2 3">
    <name type="scientific">Kribbella caucasensis</name>
    <dbReference type="NCBI Taxonomy" id="2512215"/>
    <lineage>
        <taxon>Bacteria</taxon>
        <taxon>Bacillati</taxon>
        <taxon>Actinomycetota</taxon>
        <taxon>Actinomycetes</taxon>
        <taxon>Propionibacteriales</taxon>
        <taxon>Kribbellaceae</taxon>
        <taxon>Kribbella</taxon>
    </lineage>
</organism>
<comment type="caution">
    <text evidence="2">The sequence shown here is derived from an EMBL/GenBank/DDBJ whole genome shotgun (WGS) entry which is preliminary data.</text>
</comment>
<keyword evidence="3" id="KW-1185">Reference proteome</keyword>
<evidence type="ECO:0000313" key="3">
    <source>
        <dbReference type="Proteomes" id="UP000295388"/>
    </source>
</evidence>
<sequence length="170" mass="18862">MVVMGDLSEADWAAELEAKGQVVFRQRRRPVVVRLLIAFVPLLFTLPGTVDSWLGDAGPGILVFRSIAPALYLLLIGVFAWQSIAQRPVLTVDRDGVRPRGRWNGLPWTEVGGIGIPSGPKGWRTLMVFPTNVWGRQLTVTQDAVRDVAAFARWLGVLLEEHRRTAPADR</sequence>
<accession>A0A4R6K6C7</accession>
<proteinExistence type="predicted"/>
<keyword evidence="1" id="KW-0472">Membrane</keyword>
<evidence type="ECO:0000313" key="2">
    <source>
        <dbReference type="EMBL" id="TDO45039.1"/>
    </source>
</evidence>
<dbReference type="AlphaFoldDB" id="A0A4R6K6C7"/>
<keyword evidence="1" id="KW-0812">Transmembrane</keyword>
<dbReference type="EMBL" id="SNWQ01000014">
    <property type="protein sequence ID" value="TDO45039.1"/>
    <property type="molecule type" value="Genomic_DNA"/>
</dbReference>
<reference evidence="2 3" key="1">
    <citation type="submission" date="2019-03" db="EMBL/GenBank/DDBJ databases">
        <title>Genomic Encyclopedia of Type Strains, Phase III (KMG-III): the genomes of soil and plant-associated and newly described type strains.</title>
        <authorList>
            <person name="Whitman W."/>
        </authorList>
    </citation>
    <scope>NUCLEOTIDE SEQUENCE [LARGE SCALE GENOMIC DNA]</scope>
    <source>
        <strain evidence="2 3">VKM Ac-2527</strain>
    </source>
</reference>
<name>A0A4R6K6C7_9ACTN</name>
<feature type="transmembrane region" description="Helical" evidence="1">
    <location>
        <begin position="62"/>
        <end position="81"/>
    </location>
</feature>
<gene>
    <name evidence="2" type="ORF">EV643_114184</name>
</gene>